<feature type="region of interest" description="Disordered" evidence="1">
    <location>
        <begin position="1"/>
        <end position="38"/>
    </location>
</feature>
<evidence type="ECO:0000313" key="3">
    <source>
        <dbReference type="EMBL" id="WTW63350.1"/>
    </source>
</evidence>
<dbReference type="EMBL" id="CP108318">
    <property type="protein sequence ID" value="WTW63350.1"/>
    <property type="molecule type" value="Genomic_DNA"/>
</dbReference>
<feature type="domain" description="eCIS core" evidence="2">
    <location>
        <begin position="100"/>
        <end position="171"/>
    </location>
</feature>
<dbReference type="Pfam" id="PF13699">
    <property type="entry name" value="eCIS_core"/>
    <property type="match status" value="1"/>
</dbReference>
<evidence type="ECO:0000259" key="2">
    <source>
        <dbReference type="Pfam" id="PF13699"/>
    </source>
</evidence>
<reference evidence="3" key="1">
    <citation type="submission" date="2022-10" db="EMBL/GenBank/DDBJ databases">
        <title>The complete genomes of actinobacterial strains from the NBC collection.</title>
        <authorList>
            <person name="Joergensen T.S."/>
            <person name="Alvarez Arevalo M."/>
            <person name="Sterndorff E.B."/>
            <person name="Faurdal D."/>
            <person name="Vuksanovic O."/>
            <person name="Mourched A.-S."/>
            <person name="Charusanti P."/>
            <person name="Shaw S."/>
            <person name="Blin K."/>
            <person name="Weber T."/>
        </authorList>
    </citation>
    <scope>NUCLEOTIDE SEQUENCE</scope>
    <source>
        <strain evidence="3">NBC_00003</strain>
    </source>
</reference>
<organism evidence="3">
    <name type="scientific">Streptomyces sp. NBC_00003</name>
    <dbReference type="NCBI Taxonomy" id="2903608"/>
    <lineage>
        <taxon>Bacteria</taxon>
        <taxon>Bacillati</taxon>
        <taxon>Actinomycetota</taxon>
        <taxon>Actinomycetes</taxon>
        <taxon>Kitasatosporales</taxon>
        <taxon>Streptomycetaceae</taxon>
        <taxon>Streptomyces</taxon>
    </lineage>
</organism>
<accession>A0AAU2V7L1</accession>
<feature type="region of interest" description="Disordered" evidence="1">
    <location>
        <begin position="61"/>
        <end position="83"/>
    </location>
</feature>
<proteinExistence type="predicted"/>
<dbReference type="InterPro" id="IPR025295">
    <property type="entry name" value="eCIS_core_dom"/>
</dbReference>
<dbReference type="AlphaFoldDB" id="A0AAU2V7L1"/>
<evidence type="ECO:0000256" key="1">
    <source>
        <dbReference type="SAM" id="MobiDB-lite"/>
    </source>
</evidence>
<protein>
    <submittedName>
        <fullName evidence="3">DUF4157 domain-containing protein</fullName>
    </submittedName>
</protein>
<gene>
    <name evidence="3" type="ORF">OG549_23360</name>
</gene>
<name>A0AAU2V7L1_9ACTN</name>
<sequence length="543" mass="58168">MRAEGNARQPAASEKLNGRAPGRTPSATGPVGGAGTPSATLLALQGSAGNAAVVQLLREAGHEGARERHQHGAGCGHQQAGEPQVQRSAVHDVLRSGGRPLDSATRTDMESRLGADFSDVRIHNDSAAKASAAEVGARAYTSGSHVVIGDGGADKHTLAHELTHVIQQRQGPVAGTDNGSGLKVSDPSDRFEKEAEANATRVMSGPVPEPAVTAQRSVAAPASAVPSVQRRGDNPYAKAVDHDGWTTTAHHIVAHSTLTGALNRLSDAEQLEVLTSSVPKELSKEMLANLKVAVPENENTPQYRSALRQRLASKDNPNTDTEYGISFLDIRHSFFEWQAGNQFVGPNTSIRAEPSANGDDIDTDGQHFSPLKPKEFAELTDLGDRLKKPGIENDETVKTLKGILALTKNLKVADFDPSKWTEVDNGMTVDELAADQKLDRAHITGYSFFKLLAADVRAGKYHDFLPAATGGGYEYYGRALTGAQTRGEFVYIPYLTRETAPPKEGKGSRPRQTLAEYCVAQRVPTSTFLPRGLYNPTRKPMKK</sequence>
<feature type="region of interest" description="Disordered" evidence="1">
    <location>
        <begin position="347"/>
        <end position="370"/>
    </location>
</feature>